<protein>
    <submittedName>
        <fullName evidence="1">DUF1272 domain-containing protein</fullName>
    </submittedName>
</protein>
<sequence>MGLEMKIHCERCENGLSGNAFICVHECTFCEDCTIAMAGVCPNCSGELVRRPKGPDIARWAKYLKKEVGQ</sequence>
<dbReference type="Pfam" id="PF06906">
    <property type="entry name" value="DUF1272"/>
    <property type="match status" value="1"/>
</dbReference>
<name>A0A3A1QPF7_9BACI</name>
<organism evidence="1 2">
    <name type="scientific">Bacillus salacetis</name>
    <dbReference type="NCBI Taxonomy" id="2315464"/>
    <lineage>
        <taxon>Bacteria</taxon>
        <taxon>Bacillati</taxon>
        <taxon>Bacillota</taxon>
        <taxon>Bacilli</taxon>
        <taxon>Bacillales</taxon>
        <taxon>Bacillaceae</taxon>
        <taxon>Bacillus</taxon>
    </lineage>
</organism>
<evidence type="ECO:0000313" key="2">
    <source>
        <dbReference type="Proteomes" id="UP000265801"/>
    </source>
</evidence>
<dbReference type="OrthoDB" id="9808883at2"/>
<dbReference type="AlphaFoldDB" id="A0A3A1QPF7"/>
<evidence type="ECO:0000313" key="1">
    <source>
        <dbReference type="EMBL" id="RIW28948.1"/>
    </source>
</evidence>
<comment type="caution">
    <text evidence="1">The sequence shown here is derived from an EMBL/GenBank/DDBJ whole genome shotgun (WGS) entry which is preliminary data.</text>
</comment>
<dbReference type="RefSeq" id="WP_119549166.1">
    <property type="nucleotide sequence ID" value="NZ_QXIR01000038.1"/>
</dbReference>
<accession>A0A3A1QPF7</accession>
<dbReference type="Proteomes" id="UP000265801">
    <property type="component" value="Unassembled WGS sequence"/>
</dbReference>
<dbReference type="InterPro" id="IPR010696">
    <property type="entry name" value="DUF1272"/>
</dbReference>
<proteinExistence type="predicted"/>
<keyword evidence="2" id="KW-1185">Reference proteome</keyword>
<reference evidence="1 2" key="1">
    <citation type="submission" date="2018-09" db="EMBL/GenBank/DDBJ databases">
        <title>Bacillus saliacetes sp. nov., isolated from Thai shrimp paste (Ka-pi).</title>
        <authorList>
            <person name="Daroonpunt R."/>
            <person name="Tanasupawat S."/>
            <person name="Yiamsombut S."/>
        </authorList>
    </citation>
    <scope>NUCLEOTIDE SEQUENCE [LARGE SCALE GENOMIC DNA]</scope>
    <source>
        <strain evidence="1 2">SKP7-4</strain>
    </source>
</reference>
<dbReference type="EMBL" id="QXIR01000038">
    <property type="protein sequence ID" value="RIW28948.1"/>
    <property type="molecule type" value="Genomic_DNA"/>
</dbReference>
<gene>
    <name evidence="1" type="ORF">D3H55_20500</name>
</gene>